<protein>
    <submittedName>
        <fullName evidence="2">Thioesterase family protein</fullName>
        <ecNumber evidence="2">3.1.2.-</ecNumber>
    </submittedName>
</protein>
<evidence type="ECO:0000313" key="3">
    <source>
        <dbReference type="Proteomes" id="UP001621714"/>
    </source>
</evidence>
<accession>A0ABW8PUT2</accession>
<dbReference type="InterPro" id="IPR050563">
    <property type="entry name" value="4-hydroxybenzoyl-CoA_TE"/>
</dbReference>
<organism evidence="2 3">
    <name type="scientific">Marinospirillum alkalitolerans</name>
    <dbReference type="NCBI Taxonomy" id="3123374"/>
    <lineage>
        <taxon>Bacteria</taxon>
        <taxon>Pseudomonadati</taxon>
        <taxon>Pseudomonadota</taxon>
        <taxon>Gammaproteobacteria</taxon>
        <taxon>Oceanospirillales</taxon>
        <taxon>Oceanospirillaceae</taxon>
        <taxon>Marinospirillum</taxon>
    </lineage>
</organism>
<sequence length="147" mass="16953">MTASCWDHAQPFVLDVQVEPAMIDHYQHVNNAEYLRWIEQVSWAHSESLGLSFADYQRLDRAMVVQRHEIDYLAAAFEDETLSLATWIVACDRRFSLTRHFQLRRAADDKTLLRAQTHFACVALSSGRPRRMPEEMAKIYGAAVISL</sequence>
<dbReference type="EC" id="3.1.2.-" evidence="2"/>
<proteinExistence type="predicted"/>
<dbReference type="PANTHER" id="PTHR31793">
    <property type="entry name" value="4-HYDROXYBENZOYL-COA THIOESTERASE FAMILY MEMBER"/>
    <property type="match status" value="1"/>
</dbReference>
<comment type="caution">
    <text evidence="2">The sequence shown here is derived from an EMBL/GenBank/DDBJ whole genome shotgun (WGS) entry which is preliminary data.</text>
</comment>
<gene>
    <name evidence="2" type="ORF">V6U78_00830</name>
</gene>
<dbReference type="PANTHER" id="PTHR31793:SF37">
    <property type="entry name" value="ACYL-COA THIOESTER HYDROLASE YBGC"/>
    <property type="match status" value="1"/>
</dbReference>
<evidence type="ECO:0000313" key="2">
    <source>
        <dbReference type="EMBL" id="MFK7159581.1"/>
    </source>
</evidence>
<dbReference type="RefSeq" id="WP_405336160.1">
    <property type="nucleotide sequence ID" value="NZ_JBANFI010000001.1"/>
</dbReference>
<reference evidence="2 3" key="1">
    <citation type="submission" date="2024-02" db="EMBL/GenBank/DDBJ databases">
        <title>Marinospirillum sp. MEB 164 isolated from Lonar lake sediment.</title>
        <authorList>
            <person name="Joshi A."/>
            <person name="Thite S."/>
        </authorList>
    </citation>
    <scope>NUCLEOTIDE SEQUENCE [LARGE SCALE GENOMIC DNA]</scope>
    <source>
        <strain evidence="2 3">MEB164</strain>
    </source>
</reference>
<dbReference type="EMBL" id="JBANFI010000001">
    <property type="protein sequence ID" value="MFK7159581.1"/>
    <property type="molecule type" value="Genomic_DNA"/>
</dbReference>
<keyword evidence="1 2" id="KW-0378">Hydrolase</keyword>
<dbReference type="Gene3D" id="3.10.129.10">
    <property type="entry name" value="Hotdog Thioesterase"/>
    <property type="match status" value="1"/>
</dbReference>
<evidence type="ECO:0000256" key="1">
    <source>
        <dbReference type="ARBA" id="ARBA00022801"/>
    </source>
</evidence>
<dbReference type="SUPFAM" id="SSF54637">
    <property type="entry name" value="Thioesterase/thiol ester dehydrase-isomerase"/>
    <property type="match status" value="1"/>
</dbReference>
<dbReference type="GO" id="GO:0016787">
    <property type="term" value="F:hydrolase activity"/>
    <property type="evidence" value="ECO:0007669"/>
    <property type="project" value="UniProtKB-KW"/>
</dbReference>
<keyword evidence="3" id="KW-1185">Reference proteome</keyword>
<dbReference type="CDD" id="cd00586">
    <property type="entry name" value="4HBT"/>
    <property type="match status" value="1"/>
</dbReference>
<name>A0ABW8PUT2_9GAMM</name>
<dbReference type="Proteomes" id="UP001621714">
    <property type="component" value="Unassembled WGS sequence"/>
</dbReference>
<dbReference type="InterPro" id="IPR029069">
    <property type="entry name" value="HotDog_dom_sf"/>
</dbReference>
<dbReference type="Pfam" id="PF13279">
    <property type="entry name" value="4HBT_2"/>
    <property type="match status" value="1"/>
</dbReference>